<dbReference type="Proteomes" id="UP001294444">
    <property type="component" value="Unassembled WGS sequence"/>
</dbReference>
<protein>
    <submittedName>
        <fullName evidence="1">Uncharacterized protein</fullName>
    </submittedName>
</protein>
<dbReference type="SUPFAM" id="SSF52540">
    <property type="entry name" value="P-loop containing nucleoside triphosphate hydrolases"/>
    <property type="match status" value="1"/>
</dbReference>
<sequence length="108" mass="12261">MDPEGKYSDNEAYLNVPHWTLMFSTILQLPNLSSDSKKPIKGCYNDNNVALLTGRKTAITIAYRLPIIMDYDKIFVMDNCGKVVKLGSPFELLRLAKGEFKSMVDRQN</sequence>
<proteinExistence type="predicted"/>
<dbReference type="EMBL" id="OAPG01000003">
    <property type="protein sequence ID" value="SNX83126.1"/>
    <property type="molecule type" value="Genomic_DNA"/>
</dbReference>
<dbReference type="InterPro" id="IPR027417">
    <property type="entry name" value="P-loop_NTPase"/>
</dbReference>
<organism evidence="1 2">
    <name type="scientific">Melanopsichium pennsylvanicum</name>
    <dbReference type="NCBI Taxonomy" id="63383"/>
    <lineage>
        <taxon>Eukaryota</taxon>
        <taxon>Fungi</taxon>
        <taxon>Dikarya</taxon>
        <taxon>Basidiomycota</taxon>
        <taxon>Ustilaginomycotina</taxon>
        <taxon>Ustilaginomycetes</taxon>
        <taxon>Ustilaginales</taxon>
        <taxon>Ustilaginaceae</taxon>
        <taxon>Melanopsichium</taxon>
    </lineage>
</organism>
<keyword evidence="2" id="KW-1185">Reference proteome</keyword>
<dbReference type="AlphaFoldDB" id="A0AAJ4XJU2"/>
<reference evidence="1" key="1">
    <citation type="submission" date="2023-10" db="EMBL/GenBank/DDBJ databases">
        <authorList>
            <person name="Guldener U."/>
        </authorList>
    </citation>
    <scope>NUCLEOTIDE SEQUENCE</scope>
    <source>
        <strain evidence="1">Mp4</strain>
    </source>
</reference>
<gene>
    <name evidence="1" type="ORF">MEPE_01832</name>
</gene>
<accession>A0AAJ4XJU2</accession>
<name>A0AAJ4XJU2_9BASI</name>
<evidence type="ECO:0000313" key="2">
    <source>
        <dbReference type="Proteomes" id="UP001294444"/>
    </source>
</evidence>
<evidence type="ECO:0000313" key="1">
    <source>
        <dbReference type="EMBL" id="SNX83126.1"/>
    </source>
</evidence>
<dbReference type="Gene3D" id="3.40.50.300">
    <property type="entry name" value="P-loop containing nucleotide triphosphate hydrolases"/>
    <property type="match status" value="1"/>
</dbReference>
<comment type="caution">
    <text evidence="1">The sequence shown here is derived from an EMBL/GenBank/DDBJ whole genome shotgun (WGS) entry which is preliminary data.</text>
</comment>